<sequence>MEVRANRPRANRAVAAVQSATGPALSPSPLVTVAATSRRRTTVTRYSSFEALCQATRQPDVHAALRQELESKLPRPSPRNDVAAMGDAAVGRVVQFLGPVSRSAATFALTCRAVRQTVARVMDLEVAVLTPAMVSAAALSRESVRGALATFAAARSAPVRSLVLHRDGLDAVRHETGDAAPAAKVVLPAPWVLQLVAQLPYLTVLDLRHVQLTEAQHSRVLHYLLSDLHLAAASTLCTIKMDAELMRYWAPGWWRRLVNLRALVIGSRYVPVEPVPGSSSAAAAAPPSLELPTDFYALMREEGRRWRLKLWVPLQPASLRQLLMPPSGTVLGGVAELLVNMRHNERTCDWSDGAGGGGVSASPAAAATTGAASSTAAAAEVPPESRSNATARKAGAAAVAAAAAVAEPVDVCAFPALTAATVVDVLERPEVAAEVYRALLDMAPALLHFNVCDTVAASVPSDAPKRRHGRP</sequence>
<reference evidence="1 2" key="1">
    <citation type="journal article" date="2021" name="MBio">
        <title>A New Model Trypanosomatid, Novymonas esmeraldas: Genomic Perception of Its 'Candidatus Pandoraea novymonadis' Endosymbiont.</title>
        <authorList>
            <person name="Zakharova A."/>
            <person name="Saura A."/>
            <person name="Butenko A."/>
            <person name="Podesvova L."/>
            <person name="Warmusova S."/>
            <person name="Kostygov A.Y."/>
            <person name="Nenarokova A."/>
            <person name="Lukes J."/>
            <person name="Opperdoes F.R."/>
            <person name="Yurchenko V."/>
        </authorList>
    </citation>
    <scope>NUCLEOTIDE SEQUENCE [LARGE SCALE GENOMIC DNA]</scope>
    <source>
        <strain evidence="1 2">E262AT.01</strain>
    </source>
</reference>
<dbReference type="EMBL" id="JAECZO010000046">
    <property type="protein sequence ID" value="KAK7195046.1"/>
    <property type="molecule type" value="Genomic_DNA"/>
</dbReference>
<protein>
    <recommendedName>
        <fullName evidence="3">F-box domain-containing protein</fullName>
    </recommendedName>
</protein>
<keyword evidence="2" id="KW-1185">Reference proteome</keyword>
<dbReference type="Proteomes" id="UP001430356">
    <property type="component" value="Unassembled WGS sequence"/>
</dbReference>
<gene>
    <name evidence="1" type="ORF">NESM_000427400</name>
</gene>
<proteinExistence type="predicted"/>
<organism evidence="1 2">
    <name type="scientific">Novymonas esmeraldas</name>
    <dbReference type="NCBI Taxonomy" id="1808958"/>
    <lineage>
        <taxon>Eukaryota</taxon>
        <taxon>Discoba</taxon>
        <taxon>Euglenozoa</taxon>
        <taxon>Kinetoplastea</taxon>
        <taxon>Metakinetoplastina</taxon>
        <taxon>Trypanosomatida</taxon>
        <taxon>Trypanosomatidae</taxon>
        <taxon>Novymonas</taxon>
    </lineage>
</organism>
<accession>A0AAW0EN06</accession>
<evidence type="ECO:0000313" key="2">
    <source>
        <dbReference type="Proteomes" id="UP001430356"/>
    </source>
</evidence>
<comment type="caution">
    <text evidence="1">The sequence shown here is derived from an EMBL/GenBank/DDBJ whole genome shotgun (WGS) entry which is preliminary data.</text>
</comment>
<name>A0AAW0EN06_9TRYP</name>
<dbReference type="AlphaFoldDB" id="A0AAW0EN06"/>
<evidence type="ECO:0000313" key="1">
    <source>
        <dbReference type="EMBL" id="KAK7195046.1"/>
    </source>
</evidence>
<evidence type="ECO:0008006" key="3">
    <source>
        <dbReference type="Google" id="ProtNLM"/>
    </source>
</evidence>